<dbReference type="AlphaFoldDB" id="A0A518FR32"/>
<organism evidence="2 3">
    <name type="scientific">Gimesia panareensis</name>
    <dbReference type="NCBI Taxonomy" id="2527978"/>
    <lineage>
        <taxon>Bacteria</taxon>
        <taxon>Pseudomonadati</taxon>
        <taxon>Planctomycetota</taxon>
        <taxon>Planctomycetia</taxon>
        <taxon>Planctomycetales</taxon>
        <taxon>Planctomycetaceae</taxon>
        <taxon>Gimesia</taxon>
    </lineage>
</organism>
<feature type="region of interest" description="Disordered" evidence="1">
    <location>
        <begin position="186"/>
        <end position="212"/>
    </location>
</feature>
<evidence type="ECO:0000256" key="1">
    <source>
        <dbReference type="SAM" id="MobiDB-lite"/>
    </source>
</evidence>
<evidence type="ECO:0000313" key="3">
    <source>
        <dbReference type="Proteomes" id="UP000320839"/>
    </source>
</evidence>
<protein>
    <submittedName>
        <fullName evidence="2">Uncharacterized protein</fullName>
    </submittedName>
</protein>
<evidence type="ECO:0000313" key="2">
    <source>
        <dbReference type="EMBL" id="QDV18730.1"/>
    </source>
</evidence>
<dbReference type="Proteomes" id="UP000320839">
    <property type="component" value="Chromosome"/>
</dbReference>
<gene>
    <name evidence="2" type="ORF">Pan153_33910</name>
</gene>
<name>A0A518FR32_9PLAN</name>
<sequence length="360" mass="39670">MCTIQNPSFVCDTHHVSPVDHLFQWSTNWPALETSKPVVTGNPSTDPPIDTERLSEYPVYLVSVPASFTPDSWHTVPPGANHYPSGEVAAEVVAVLNRAKIKASPDGSVTSWFIRLRKSTGGASISVNLIQTWKPMNEYDLPPAFMTMKGQVMQWRGIIADLNERLRRTGAGRGCYQRAYVAHSSRPEDLKPLGQPEGESVSSGGDAGPKQIQPGSVYLIDVPKDYEPYSPKSLPGPFQLVKDREIAQVAAVRANQRLIERSTHGAVFAWYIPVDASGGYGIVQFNIPSGWAPADAYDMPAPMTVIPGKKKRKQFLKELNRQLDRGCSRGRKRAYAAVMVDRPAVSQSLRSDRKKGNQND</sequence>
<dbReference type="EMBL" id="CP036317">
    <property type="protein sequence ID" value="QDV18730.1"/>
    <property type="molecule type" value="Genomic_DNA"/>
</dbReference>
<reference evidence="2 3" key="1">
    <citation type="submission" date="2019-02" db="EMBL/GenBank/DDBJ databases">
        <title>Deep-cultivation of Planctomycetes and their phenomic and genomic characterization uncovers novel biology.</title>
        <authorList>
            <person name="Wiegand S."/>
            <person name="Jogler M."/>
            <person name="Boedeker C."/>
            <person name="Pinto D."/>
            <person name="Vollmers J."/>
            <person name="Rivas-Marin E."/>
            <person name="Kohn T."/>
            <person name="Peeters S.H."/>
            <person name="Heuer A."/>
            <person name="Rast P."/>
            <person name="Oberbeckmann S."/>
            <person name="Bunk B."/>
            <person name="Jeske O."/>
            <person name="Meyerdierks A."/>
            <person name="Storesund J.E."/>
            <person name="Kallscheuer N."/>
            <person name="Luecker S."/>
            <person name="Lage O.M."/>
            <person name="Pohl T."/>
            <person name="Merkel B.J."/>
            <person name="Hornburger P."/>
            <person name="Mueller R.-W."/>
            <person name="Bruemmer F."/>
            <person name="Labrenz M."/>
            <person name="Spormann A.M."/>
            <person name="Op den Camp H."/>
            <person name="Overmann J."/>
            <person name="Amann R."/>
            <person name="Jetten M.S.M."/>
            <person name="Mascher T."/>
            <person name="Medema M.H."/>
            <person name="Devos D.P."/>
            <person name="Kaster A.-K."/>
            <person name="Ovreas L."/>
            <person name="Rohde M."/>
            <person name="Galperin M.Y."/>
            <person name="Jogler C."/>
        </authorList>
    </citation>
    <scope>NUCLEOTIDE SEQUENCE [LARGE SCALE GENOMIC DNA]</scope>
    <source>
        <strain evidence="2 3">Pan153</strain>
    </source>
</reference>
<accession>A0A518FR32</accession>
<proteinExistence type="predicted"/>